<protein>
    <submittedName>
        <fullName evidence="3">Thioesterase superfamily protein</fullName>
    </submittedName>
</protein>
<dbReference type="Pfam" id="PF03061">
    <property type="entry name" value="4HBT"/>
    <property type="match status" value="1"/>
</dbReference>
<evidence type="ECO:0000259" key="2">
    <source>
        <dbReference type="Pfam" id="PF03061"/>
    </source>
</evidence>
<evidence type="ECO:0000256" key="1">
    <source>
        <dbReference type="ARBA" id="ARBA00022801"/>
    </source>
</evidence>
<feature type="domain" description="Thioesterase" evidence="2">
    <location>
        <begin position="60"/>
        <end position="137"/>
    </location>
</feature>
<dbReference type="EMBL" id="LAQT01000002">
    <property type="protein sequence ID" value="KPC54651.1"/>
    <property type="molecule type" value="Genomic_DNA"/>
</dbReference>
<dbReference type="PATRIC" id="fig|857265.3.peg.762"/>
<evidence type="ECO:0000313" key="4">
    <source>
        <dbReference type="Proteomes" id="UP000037939"/>
    </source>
</evidence>
<accession>A0A0N0GQP9</accession>
<organism evidence="3 4">
    <name type="scientific">Amantichitinum ursilacus</name>
    <dbReference type="NCBI Taxonomy" id="857265"/>
    <lineage>
        <taxon>Bacteria</taxon>
        <taxon>Pseudomonadati</taxon>
        <taxon>Pseudomonadota</taxon>
        <taxon>Betaproteobacteria</taxon>
        <taxon>Neisseriales</taxon>
        <taxon>Chitinibacteraceae</taxon>
        <taxon>Amantichitinum</taxon>
    </lineage>
</organism>
<dbReference type="InterPro" id="IPR003736">
    <property type="entry name" value="PAAI_dom"/>
</dbReference>
<sequence>MNMSEQVGAGLDGLGQLKALVAAGRKPGIAVSLDFDFVEVEVGRAVFSGTPGHHAYNPIGTVHGGYAATLLDSACACAVHASLSATQAYTTLELKVAYHRPITAETGLLRAEGKVISIGRRAAFAEGKITDAEGKLYASATSTLLVMERPASAPKA</sequence>
<dbReference type="OrthoDB" id="9813282at2"/>
<dbReference type="CDD" id="cd03443">
    <property type="entry name" value="PaaI_thioesterase"/>
    <property type="match status" value="1"/>
</dbReference>
<dbReference type="GO" id="GO:0061522">
    <property type="term" value="F:1,4-dihydroxy-2-naphthoyl-CoA thioesterase activity"/>
    <property type="evidence" value="ECO:0007669"/>
    <property type="project" value="TreeGrafter"/>
</dbReference>
<proteinExistence type="predicted"/>
<comment type="caution">
    <text evidence="3">The sequence shown here is derived from an EMBL/GenBank/DDBJ whole genome shotgun (WGS) entry which is preliminary data.</text>
</comment>
<dbReference type="AlphaFoldDB" id="A0A0N0GQP9"/>
<keyword evidence="1" id="KW-0378">Hydrolase</keyword>
<dbReference type="GO" id="GO:0005829">
    <property type="term" value="C:cytosol"/>
    <property type="evidence" value="ECO:0007669"/>
    <property type="project" value="TreeGrafter"/>
</dbReference>
<dbReference type="Gene3D" id="3.10.129.10">
    <property type="entry name" value="Hotdog Thioesterase"/>
    <property type="match status" value="1"/>
</dbReference>
<name>A0A0N0GQP9_9NEIS</name>
<dbReference type="NCBIfam" id="TIGR00369">
    <property type="entry name" value="unchar_dom_1"/>
    <property type="match status" value="1"/>
</dbReference>
<dbReference type="PANTHER" id="PTHR43240:SF1">
    <property type="entry name" value="BLR5584 PROTEIN"/>
    <property type="match status" value="1"/>
</dbReference>
<gene>
    <name evidence="3" type="ORF">WG78_03730</name>
</gene>
<dbReference type="InterPro" id="IPR029069">
    <property type="entry name" value="HotDog_dom_sf"/>
</dbReference>
<dbReference type="SUPFAM" id="SSF54637">
    <property type="entry name" value="Thioesterase/thiol ester dehydrase-isomerase"/>
    <property type="match status" value="1"/>
</dbReference>
<dbReference type="STRING" id="857265.WG78_03730"/>
<dbReference type="Proteomes" id="UP000037939">
    <property type="component" value="Unassembled WGS sequence"/>
</dbReference>
<dbReference type="RefSeq" id="WP_053936433.1">
    <property type="nucleotide sequence ID" value="NZ_LAQT01000002.1"/>
</dbReference>
<dbReference type="PANTHER" id="PTHR43240">
    <property type="entry name" value="1,4-DIHYDROXY-2-NAPHTHOYL-COA THIOESTERASE 1"/>
    <property type="match status" value="1"/>
</dbReference>
<reference evidence="3 4" key="1">
    <citation type="submission" date="2015-07" db="EMBL/GenBank/DDBJ databases">
        <title>Draft genome sequence of the Amantichitinum ursilacus IGB-41, a new chitin-degrading bacterium.</title>
        <authorList>
            <person name="Kirstahler P."/>
            <person name="Guenther M."/>
            <person name="Grumaz C."/>
            <person name="Rupp S."/>
            <person name="Zibek S."/>
            <person name="Sohn K."/>
        </authorList>
    </citation>
    <scope>NUCLEOTIDE SEQUENCE [LARGE SCALE GENOMIC DNA]</scope>
    <source>
        <strain evidence="3 4">IGB-41</strain>
    </source>
</reference>
<evidence type="ECO:0000313" key="3">
    <source>
        <dbReference type="EMBL" id="KPC54651.1"/>
    </source>
</evidence>
<keyword evidence="4" id="KW-1185">Reference proteome</keyword>
<dbReference type="InterPro" id="IPR006683">
    <property type="entry name" value="Thioestr_dom"/>
</dbReference>